<feature type="transmembrane region" description="Helical" evidence="11">
    <location>
        <begin position="933"/>
        <end position="953"/>
    </location>
</feature>
<evidence type="ECO:0000313" key="13">
    <source>
        <dbReference type="EMBL" id="TKA71228.1"/>
    </source>
</evidence>
<protein>
    <recommendedName>
        <fullName evidence="12">Major facilitator superfamily (MFS) profile domain-containing protein</fullName>
    </recommendedName>
</protein>
<feature type="domain" description="Major facilitator superfamily (MFS) profile" evidence="12">
    <location>
        <begin position="589"/>
        <end position="1027"/>
    </location>
</feature>
<comment type="caution">
    <text evidence="13">The sequence shown here is derived from an EMBL/GenBank/DDBJ whole genome shotgun (WGS) entry which is preliminary data.</text>
</comment>
<feature type="transmembrane region" description="Helical" evidence="11">
    <location>
        <begin position="626"/>
        <end position="650"/>
    </location>
</feature>
<evidence type="ECO:0000259" key="12">
    <source>
        <dbReference type="PROSITE" id="PS50850"/>
    </source>
</evidence>
<comment type="similarity">
    <text evidence="3">Belongs to the 'GDXG' lipolytic enzyme family.</text>
</comment>
<proteinExistence type="inferred from homology"/>
<dbReference type="PROSITE" id="PS00122">
    <property type="entry name" value="CARBOXYLESTERASE_B_1"/>
    <property type="match status" value="1"/>
</dbReference>
<dbReference type="PANTHER" id="PTHR48022">
    <property type="entry name" value="PLASTIDIC GLUCOSE TRANSPORTER 4"/>
    <property type="match status" value="1"/>
</dbReference>
<evidence type="ECO:0000256" key="11">
    <source>
        <dbReference type="SAM" id="Phobius"/>
    </source>
</evidence>
<dbReference type="AlphaFoldDB" id="A0A4U0X7H3"/>
<evidence type="ECO:0000256" key="7">
    <source>
        <dbReference type="ARBA" id="ARBA00022801"/>
    </source>
</evidence>
<keyword evidence="7" id="KW-0378">Hydrolase</keyword>
<evidence type="ECO:0000256" key="2">
    <source>
        <dbReference type="ARBA" id="ARBA00005964"/>
    </source>
</evidence>
<feature type="transmembrane region" description="Helical" evidence="11">
    <location>
        <begin position="908"/>
        <end position="927"/>
    </location>
</feature>
<dbReference type="SUPFAM" id="SSF103473">
    <property type="entry name" value="MFS general substrate transporter"/>
    <property type="match status" value="1"/>
</dbReference>
<evidence type="ECO:0000256" key="1">
    <source>
        <dbReference type="ARBA" id="ARBA00004141"/>
    </source>
</evidence>
<gene>
    <name evidence="13" type="ORF">B0A55_05640</name>
</gene>
<dbReference type="PROSITE" id="PS00216">
    <property type="entry name" value="SUGAR_TRANSPORT_1"/>
    <property type="match status" value="1"/>
</dbReference>
<dbReference type="InterPro" id="IPR020846">
    <property type="entry name" value="MFS_dom"/>
</dbReference>
<dbReference type="InterPro" id="IPR005829">
    <property type="entry name" value="Sugar_transporter_CS"/>
</dbReference>
<dbReference type="InterPro" id="IPR050360">
    <property type="entry name" value="MFS_Sugar_Transporters"/>
</dbReference>
<evidence type="ECO:0000256" key="5">
    <source>
        <dbReference type="ARBA" id="ARBA00022448"/>
    </source>
</evidence>
<feature type="transmembrane region" description="Helical" evidence="11">
    <location>
        <begin position="657"/>
        <end position="676"/>
    </location>
</feature>
<comment type="similarity">
    <text evidence="4">Belongs to the major facilitator superfamily. Sugar transporter (TC 2.A.1.1) family.</text>
</comment>
<dbReference type="InterPro" id="IPR002168">
    <property type="entry name" value="Lipase_GDXG_HIS_AS"/>
</dbReference>
<dbReference type="SUPFAM" id="SSF53474">
    <property type="entry name" value="alpha/beta-Hydrolases"/>
    <property type="match status" value="1"/>
</dbReference>
<keyword evidence="6 11" id="KW-0812">Transmembrane</keyword>
<dbReference type="PROSITE" id="PS01173">
    <property type="entry name" value="LIPASE_GDXG_HIS"/>
    <property type="match status" value="1"/>
</dbReference>
<feature type="transmembrane region" description="Helical" evidence="11">
    <location>
        <begin position="747"/>
        <end position="768"/>
    </location>
</feature>
<name>A0A4U0X7H3_9PEZI</name>
<dbReference type="GO" id="GO:0016020">
    <property type="term" value="C:membrane"/>
    <property type="evidence" value="ECO:0007669"/>
    <property type="project" value="UniProtKB-SubCell"/>
</dbReference>
<dbReference type="InterPro" id="IPR002018">
    <property type="entry name" value="CarbesteraseB"/>
</dbReference>
<evidence type="ECO:0000256" key="8">
    <source>
        <dbReference type="ARBA" id="ARBA00022989"/>
    </source>
</evidence>
<evidence type="ECO:0000313" key="14">
    <source>
        <dbReference type="Proteomes" id="UP000309340"/>
    </source>
</evidence>
<dbReference type="InterPro" id="IPR019826">
    <property type="entry name" value="Carboxylesterase_B_AS"/>
</dbReference>
<dbReference type="InterPro" id="IPR005828">
    <property type="entry name" value="MFS_sugar_transport-like"/>
</dbReference>
<dbReference type="Gene3D" id="3.40.50.1820">
    <property type="entry name" value="alpha/beta hydrolase"/>
    <property type="match status" value="1"/>
</dbReference>
<dbReference type="EMBL" id="NAJQ01000360">
    <property type="protein sequence ID" value="TKA71228.1"/>
    <property type="molecule type" value="Genomic_DNA"/>
</dbReference>
<evidence type="ECO:0000256" key="4">
    <source>
        <dbReference type="ARBA" id="ARBA00010992"/>
    </source>
</evidence>
<accession>A0A4U0X7H3</accession>
<dbReference type="PANTHER" id="PTHR48022:SF64">
    <property type="entry name" value="MAJOR FACILITATOR SUPERFAMILY (MFS) PROFILE DOMAIN-CONTAINING PROTEIN"/>
    <property type="match status" value="1"/>
</dbReference>
<dbReference type="InterPro" id="IPR029058">
    <property type="entry name" value="AB_hydrolase_fold"/>
</dbReference>
<keyword evidence="9 11" id="KW-0472">Membrane</keyword>
<dbReference type="FunFam" id="1.20.1250.20:FF:000134">
    <property type="entry name" value="MFS sugar transporter protein"/>
    <property type="match status" value="1"/>
</dbReference>
<dbReference type="GO" id="GO:0005351">
    <property type="term" value="F:carbohydrate:proton symporter activity"/>
    <property type="evidence" value="ECO:0007669"/>
    <property type="project" value="TreeGrafter"/>
</dbReference>
<dbReference type="OrthoDB" id="6133115at2759"/>
<dbReference type="Gene3D" id="1.20.1250.20">
    <property type="entry name" value="MFS general substrate transporter like domains"/>
    <property type="match status" value="1"/>
</dbReference>
<dbReference type="Proteomes" id="UP000309340">
    <property type="component" value="Unassembled WGS sequence"/>
</dbReference>
<comment type="subcellular location">
    <subcellularLocation>
        <location evidence="1">Membrane</location>
        <topology evidence="1">Multi-pass membrane protein</topology>
    </subcellularLocation>
</comment>
<dbReference type="InterPro" id="IPR036259">
    <property type="entry name" value="MFS_trans_sf"/>
</dbReference>
<keyword evidence="5" id="KW-0813">Transport</keyword>
<feature type="transmembrane region" description="Helical" evidence="11">
    <location>
        <begin position="723"/>
        <end position="741"/>
    </location>
</feature>
<feature type="transmembrane region" description="Helical" evidence="11">
    <location>
        <begin position="875"/>
        <end position="896"/>
    </location>
</feature>
<dbReference type="GO" id="GO:0016787">
    <property type="term" value="F:hydrolase activity"/>
    <property type="evidence" value="ECO:0007669"/>
    <property type="project" value="UniProtKB-KW"/>
</dbReference>
<evidence type="ECO:0000256" key="10">
    <source>
        <dbReference type="SAM" id="MobiDB-lite"/>
    </source>
</evidence>
<feature type="transmembrane region" description="Helical" evidence="11">
    <location>
        <begin position="1004"/>
        <end position="1023"/>
    </location>
</feature>
<organism evidence="13 14">
    <name type="scientific">Friedmanniomyces simplex</name>
    <dbReference type="NCBI Taxonomy" id="329884"/>
    <lineage>
        <taxon>Eukaryota</taxon>
        <taxon>Fungi</taxon>
        <taxon>Dikarya</taxon>
        <taxon>Ascomycota</taxon>
        <taxon>Pezizomycotina</taxon>
        <taxon>Dothideomycetes</taxon>
        <taxon>Dothideomycetidae</taxon>
        <taxon>Mycosphaerellales</taxon>
        <taxon>Teratosphaeriaceae</taxon>
        <taxon>Friedmanniomyces</taxon>
    </lineage>
</organism>
<evidence type="ECO:0000256" key="9">
    <source>
        <dbReference type="ARBA" id="ARBA00023136"/>
    </source>
</evidence>
<feature type="transmembrane region" description="Helical" evidence="11">
    <location>
        <begin position="838"/>
        <end position="863"/>
    </location>
</feature>
<evidence type="ECO:0000256" key="6">
    <source>
        <dbReference type="ARBA" id="ARBA00022692"/>
    </source>
</evidence>
<feature type="transmembrane region" description="Helical" evidence="11">
    <location>
        <begin position="586"/>
        <end position="606"/>
    </location>
</feature>
<feature type="region of interest" description="Disordered" evidence="10">
    <location>
        <begin position="54"/>
        <end position="73"/>
    </location>
</feature>
<reference evidence="13 14" key="1">
    <citation type="submission" date="2017-03" db="EMBL/GenBank/DDBJ databases">
        <title>Genomes of endolithic fungi from Antarctica.</title>
        <authorList>
            <person name="Coleine C."/>
            <person name="Masonjones S."/>
            <person name="Stajich J.E."/>
        </authorList>
    </citation>
    <scope>NUCLEOTIDE SEQUENCE [LARGE SCALE GENOMIC DNA]</scope>
    <source>
        <strain evidence="13 14">CCFEE 5184</strain>
    </source>
</reference>
<dbReference type="PROSITE" id="PS50850">
    <property type="entry name" value="MFS"/>
    <property type="match status" value="1"/>
</dbReference>
<keyword evidence="14" id="KW-1185">Reference proteome</keyword>
<sequence>MVEMTTTTTKHPHIGEFKGIVRAHEGVKQFLGIQYAKVKDRFAPAMLREYDGEGSLDATRIGPQTAPLPQGAEHEQDLVQQRLQPADPIPFSDTEALNLNITYPVPTDREDLSWQSRNVLPIFLFIHGGGFQVGSASFPQYDMARFVGLSYQKGLPIIAVTVNYRLGPSGLLTSQEMRGQGYLANNCFRDQRVAIEWVRKYIGGFGGDAENITLAGESAGGVSCAYHLQAREPLFKRVMLMSGTSLLIPPLPLGIAEQGYATAIRALGLGEMSVEARMEKLRSMDAAEMREKLMMVPMVPVVDDELPVAGHGFADFHAGKVDIAGAKWCEALMMGDCAFDGNIQGLRLGHRKKGIGKAFCDAMKTSFPNSAQAEKLLKGYGITPDLDDDTAYERVLQTLNDIGFYAPTLAFAEGLSSSMETYVYRFNEPNPWAGAWTGRATHILDIAFLFQNFNDFLDDAGGQRSTAEAFAEAVFKFVSGEAPWEAWRKEKEGGKVAMVMGPRRKGEVVEDMPGKTGRRAVLLELAGEVEGGIDRLGGVLSGFLRGPPMDKNQNQIIAGTDRGATTINVQELLTKPWYHYRHLRKLYGWLVVVLLVQATNGFDGSLMNGLQALTYWQKYFDYPTGAQLGIFNGTQGLGSVVSVTFLWWLVEKIGRRLTIMIGAVIIIFGVFLQSFATSLPMFASARAIIGMGLSFEYTAAPMLVTEVAHPAHRAQLSTLLNTLYYFGATIAAWVTLGTLTIQSDWSWRSVSLLQMFPSVISITLTWFVPESPRWLVAKGQVEKARKILVDYHCGGDESDPLADFEMHEIESTLAFERESSNGSWLSLFRSKGNRWRTWVICSCAFLTQATGTTLIGYYLVVVLTQIGITNPRTQSIINGCLTMWNMGWAFWGAYVIDKYGRRRMMLTSLTGQLLLGFVPWTICNALYTKTGNVAAGHAVIAFIFIATAFYASTWNGILTGYTVECMSYDVRSKLIVSQNFLVQASITGFNYLNPVALKNIGWKYYIAIDMIIVLAIVVVYFTYPETSKITLEEVSTIFDGKQAVKNALFEEEIVMDAVAKGGSGDKAVTVERREVSDGV</sequence>
<evidence type="ECO:0000256" key="3">
    <source>
        <dbReference type="ARBA" id="ARBA00010515"/>
    </source>
</evidence>
<comment type="similarity">
    <text evidence="2">Belongs to the type-B carboxylesterase/lipase family.</text>
</comment>
<feature type="transmembrane region" description="Helical" evidence="11">
    <location>
        <begin position="682"/>
        <end position="703"/>
    </location>
</feature>
<keyword evidence="8 11" id="KW-1133">Transmembrane helix</keyword>
<dbReference type="Pfam" id="PF00135">
    <property type="entry name" value="COesterase"/>
    <property type="match status" value="1"/>
</dbReference>
<dbReference type="Pfam" id="PF00083">
    <property type="entry name" value="Sugar_tr"/>
    <property type="match status" value="1"/>
</dbReference>